<keyword evidence="3" id="KW-1185">Reference proteome</keyword>
<evidence type="ECO:0000313" key="4">
    <source>
        <dbReference type="WBParaSite" id="EVEC_0000216001-mRNA-1"/>
    </source>
</evidence>
<dbReference type="Proteomes" id="UP000274131">
    <property type="component" value="Unassembled WGS sequence"/>
</dbReference>
<protein>
    <submittedName>
        <fullName evidence="4">7TM_GPCR_Srx domain-containing protein</fullName>
    </submittedName>
</protein>
<sequence>MPEVEHGYDCLPPLKNIESYRLVVGVALQGSVTCFTQWLDSFMFYTFPMIAPGAVWAAALANFIYVGNAMAQTPILLIFNKAIRATLNNLLISRIRKIHNMKPTTIEVLKS</sequence>
<keyword evidence="1" id="KW-0812">Transmembrane</keyword>
<dbReference type="EMBL" id="UXUI01007277">
    <property type="protein sequence ID" value="VDD86725.1"/>
    <property type="molecule type" value="Genomic_DNA"/>
</dbReference>
<reference evidence="4" key="1">
    <citation type="submission" date="2016-04" db="UniProtKB">
        <authorList>
            <consortium name="WormBaseParasite"/>
        </authorList>
    </citation>
    <scope>IDENTIFICATION</scope>
</reference>
<keyword evidence="1" id="KW-0472">Membrane</keyword>
<name>A0A158Q9I7_ENTVE</name>
<gene>
    <name evidence="2" type="ORF">EVEC_LOCUS1868</name>
</gene>
<accession>A0A158Q9I7</accession>
<dbReference type="AlphaFoldDB" id="A0A158Q9I7"/>
<organism evidence="4">
    <name type="scientific">Enterobius vermicularis</name>
    <name type="common">Human pinworm</name>
    <dbReference type="NCBI Taxonomy" id="51028"/>
    <lineage>
        <taxon>Eukaryota</taxon>
        <taxon>Metazoa</taxon>
        <taxon>Ecdysozoa</taxon>
        <taxon>Nematoda</taxon>
        <taxon>Chromadorea</taxon>
        <taxon>Rhabditida</taxon>
        <taxon>Spirurina</taxon>
        <taxon>Oxyuridomorpha</taxon>
        <taxon>Oxyuroidea</taxon>
        <taxon>Oxyuridae</taxon>
        <taxon>Enterobius</taxon>
    </lineage>
</organism>
<dbReference type="WBParaSite" id="EVEC_0000216001-mRNA-1">
    <property type="protein sequence ID" value="EVEC_0000216001-mRNA-1"/>
    <property type="gene ID" value="EVEC_0000216001"/>
</dbReference>
<evidence type="ECO:0000256" key="1">
    <source>
        <dbReference type="SAM" id="Phobius"/>
    </source>
</evidence>
<proteinExistence type="predicted"/>
<evidence type="ECO:0000313" key="3">
    <source>
        <dbReference type="Proteomes" id="UP000274131"/>
    </source>
</evidence>
<keyword evidence="1" id="KW-1133">Transmembrane helix</keyword>
<feature type="transmembrane region" description="Helical" evidence="1">
    <location>
        <begin position="45"/>
        <end position="66"/>
    </location>
</feature>
<evidence type="ECO:0000313" key="2">
    <source>
        <dbReference type="EMBL" id="VDD86725.1"/>
    </source>
</evidence>
<reference evidence="2 3" key="2">
    <citation type="submission" date="2018-10" db="EMBL/GenBank/DDBJ databases">
        <authorList>
            <consortium name="Pathogen Informatics"/>
        </authorList>
    </citation>
    <scope>NUCLEOTIDE SEQUENCE [LARGE SCALE GENOMIC DNA]</scope>
</reference>